<dbReference type="PANTHER" id="PTHR37535">
    <property type="entry name" value="FLUG DOMAIN PROTEIN"/>
    <property type="match status" value="1"/>
</dbReference>
<organism evidence="1 2">
    <name type="scientific">Hyaloscypha bicolor E</name>
    <dbReference type="NCBI Taxonomy" id="1095630"/>
    <lineage>
        <taxon>Eukaryota</taxon>
        <taxon>Fungi</taxon>
        <taxon>Dikarya</taxon>
        <taxon>Ascomycota</taxon>
        <taxon>Pezizomycotina</taxon>
        <taxon>Leotiomycetes</taxon>
        <taxon>Helotiales</taxon>
        <taxon>Hyaloscyphaceae</taxon>
        <taxon>Hyaloscypha</taxon>
        <taxon>Hyaloscypha bicolor</taxon>
    </lineage>
</organism>
<evidence type="ECO:0000313" key="2">
    <source>
        <dbReference type="Proteomes" id="UP000235371"/>
    </source>
</evidence>
<protein>
    <submittedName>
        <fullName evidence="1">Uncharacterized protein</fullName>
    </submittedName>
</protein>
<dbReference type="RefSeq" id="XP_024736243.1">
    <property type="nucleotide sequence ID" value="XM_024874888.1"/>
</dbReference>
<dbReference type="GeneID" id="36582968"/>
<proteinExistence type="predicted"/>
<keyword evidence="2" id="KW-1185">Reference proteome</keyword>
<evidence type="ECO:0000313" key="1">
    <source>
        <dbReference type="EMBL" id="PMD59339.1"/>
    </source>
</evidence>
<dbReference type="InParanoid" id="A0A2J6T8J0"/>
<reference evidence="1 2" key="1">
    <citation type="submission" date="2016-04" db="EMBL/GenBank/DDBJ databases">
        <title>A degradative enzymes factory behind the ericoid mycorrhizal symbiosis.</title>
        <authorList>
            <consortium name="DOE Joint Genome Institute"/>
            <person name="Martino E."/>
            <person name="Morin E."/>
            <person name="Grelet G."/>
            <person name="Kuo A."/>
            <person name="Kohler A."/>
            <person name="Daghino S."/>
            <person name="Barry K."/>
            <person name="Choi C."/>
            <person name="Cichocki N."/>
            <person name="Clum A."/>
            <person name="Copeland A."/>
            <person name="Hainaut M."/>
            <person name="Haridas S."/>
            <person name="Labutti K."/>
            <person name="Lindquist E."/>
            <person name="Lipzen A."/>
            <person name="Khouja H.-R."/>
            <person name="Murat C."/>
            <person name="Ohm R."/>
            <person name="Olson A."/>
            <person name="Spatafora J."/>
            <person name="Veneault-Fourrey C."/>
            <person name="Henrissat B."/>
            <person name="Grigoriev I."/>
            <person name="Martin F."/>
            <person name="Perotto S."/>
        </authorList>
    </citation>
    <scope>NUCLEOTIDE SEQUENCE [LARGE SCALE GENOMIC DNA]</scope>
    <source>
        <strain evidence="1 2">E</strain>
    </source>
</reference>
<dbReference type="AlphaFoldDB" id="A0A2J6T8J0"/>
<dbReference type="EMBL" id="KZ613816">
    <property type="protein sequence ID" value="PMD59339.1"/>
    <property type="molecule type" value="Genomic_DNA"/>
</dbReference>
<dbReference type="Proteomes" id="UP000235371">
    <property type="component" value="Unassembled WGS sequence"/>
</dbReference>
<dbReference type="PANTHER" id="PTHR37535:SF4">
    <property type="entry name" value="FLUG DOMAIN-CONTAINING PROTEIN"/>
    <property type="match status" value="1"/>
</dbReference>
<gene>
    <name evidence="1" type="ORF">K444DRAFT_530284</name>
</gene>
<dbReference type="OrthoDB" id="4485682at2759"/>
<dbReference type="STRING" id="1095630.A0A2J6T8J0"/>
<sequence length="82" mass="9310">GIATNTIRDQVMRYNPNSAIYNKSYINKRSAVLERPSADGVLRILTHMSLIYDPRTPIHVPNNILAILPPDPDITVLKQERE</sequence>
<name>A0A2J6T8J0_9HELO</name>
<accession>A0A2J6T8J0</accession>
<feature type="non-terminal residue" evidence="1">
    <location>
        <position position="1"/>
    </location>
</feature>